<evidence type="ECO:0000313" key="3">
    <source>
        <dbReference type="Proteomes" id="UP000030688"/>
    </source>
</evidence>
<feature type="non-terminal residue" evidence="2">
    <location>
        <position position="81"/>
    </location>
</feature>
<gene>
    <name evidence="2" type="ORF">PFBG_05907</name>
</gene>
<dbReference type="EMBL" id="KI928545">
    <property type="protein sequence ID" value="EUR61197.1"/>
    <property type="molecule type" value="Genomic_DNA"/>
</dbReference>
<feature type="chain" id="PRO_5012542603" evidence="1">
    <location>
        <begin position="16"/>
        <end position="81"/>
    </location>
</feature>
<protein>
    <submittedName>
        <fullName evidence="2">Uncharacterized protein</fullName>
    </submittedName>
</protein>
<dbReference type="Proteomes" id="UP000030688">
    <property type="component" value="Unassembled WGS sequence"/>
</dbReference>
<evidence type="ECO:0000256" key="1">
    <source>
        <dbReference type="SAM" id="SignalP"/>
    </source>
</evidence>
<evidence type="ECO:0000313" key="2">
    <source>
        <dbReference type="EMBL" id="EUR61197.1"/>
    </source>
</evidence>
<organism evidence="2 3">
    <name type="scientific">Plasmodium falciparum (isolate 7G8)</name>
    <dbReference type="NCBI Taxonomy" id="57266"/>
    <lineage>
        <taxon>Eukaryota</taxon>
        <taxon>Sar</taxon>
        <taxon>Alveolata</taxon>
        <taxon>Apicomplexa</taxon>
        <taxon>Aconoidasida</taxon>
        <taxon>Haemosporida</taxon>
        <taxon>Plasmodiidae</taxon>
        <taxon>Plasmodium</taxon>
        <taxon>Plasmodium (Laverania)</taxon>
    </lineage>
</organism>
<reference evidence="3" key="1">
    <citation type="submission" date="2007-11" db="EMBL/GenBank/DDBJ databases">
        <authorList>
            <consortium name="The Broad Institute Genome Sequencing Platform"/>
            <person name="Volkman S.K."/>
            <person name="Daily J.P."/>
            <person name="Sarr O."/>
            <person name="Ndiaye D."/>
            <person name="Ndir O."/>
            <person name="Mboup S."/>
            <person name="Lukens A."/>
            <person name="Stange-Thomann N."/>
            <person name="Mauceli E."/>
            <person name="Gnerre S."/>
            <person name="Jaffe D."/>
            <person name="Zainoun J."/>
            <person name="Wiegand R.C."/>
            <person name="Birren B."/>
            <person name="Galagan J."/>
            <person name="Lander E."/>
            <person name="Wirth D.F."/>
        </authorList>
    </citation>
    <scope>NUCLEOTIDE SEQUENCE [LARGE SCALE GENOMIC DNA]</scope>
    <source>
        <strain evidence="3">7G8</strain>
    </source>
</reference>
<dbReference type="AlphaFoldDB" id="W7ET67"/>
<accession>W7ET67</accession>
<name>W7ET67_PLAF8</name>
<sequence length="81" mass="9822">MFIVKLFYIIAMIQSYILEYNKIQVVCKNSFSGYINKLQFKIIKNVKGKYMVIEKKNYFYNVIILIMKLYKYHNKYETAAL</sequence>
<proteinExistence type="predicted"/>
<reference evidence="2 3" key="2">
    <citation type="submission" date="2013-02" db="EMBL/GenBank/DDBJ databases">
        <title>The Genome Sequence of Plasmodium falciparum 7G8.</title>
        <authorList>
            <consortium name="The Broad Institute Genome Sequencing Platform"/>
            <consortium name="The Broad Institute Genome Sequencing Center for Infectious Disease"/>
            <person name="Neafsey D."/>
            <person name="Cheeseman I."/>
            <person name="Volkman S."/>
            <person name="Adams J."/>
            <person name="Walker B."/>
            <person name="Young S.K."/>
            <person name="Zeng Q."/>
            <person name="Gargeya S."/>
            <person name="Fitzgerald M."/>
            <person name="Haas B."/>
            <person name="Abouelleil A."/>
            <person name="Alvarado L."/>
            <person name="Arachchi H.M."/>
            <person name="Berlin A.M."/>
            <person name="Chapman S.B."/>
            <person name="Dewar J."/>
            <person name="Goldberg J."/>
            <person name="Griggs A."/>
            <person name="Gujja S."/>
            <person name="Hansen M."/>
            <person name="Howarth C."/>
            <person name="Imamovic A."/>
            <person name="Larimer J."/>
            <person name="McCowan C."/>
            <person name="Murphy C."/>
            <person name="Neiman D."/>
            <person name="Pearson M."/>
            <person name="Priest M."/>
            <person name="Roberts A."/>
            <person name="Saif S."/>
            <person name="Shea T."/>
            <person name="Sisk P."/>
            <person name="Sykes S."/>
            <person name="Wortman J."/>
            <person name="Nusbaum C."/>
            <person name="Birren B."/>
        </authorList>
    </citation>
    <scope>NUCLEOTIDE SEQUENCE [LARGE SCALE GENOMIC DNA]</scope>
    <source>
        <strain evidence="2 3">7G8</strain>
    </source>
</reference>
<feature type="signal peptide" evidence="1">
    <location>
        <begin position="1"/>
        <end position="15"/>
    </location>
</feature>
<keyword evidence="1" id="KW-0732">Signal</keyword>